<comment type="caution">
    <text evidence="4">The sequence shown here is derived from an EMBL/GenBank/DDBJ whole genome shotgun (WGS) entry which is preliminary data.</text>
</comment>
<proteinExistence type="predicted"/>
<feature type="domain" description="AMP-dependent synthetase/ligase" evidence="2">
    <location>
        <begin position="217"/>
        <end position="569"/>
    </location>
</feature>
<dbReference type="Pfam" id="PF00501">
    <property type="entry name" value="AMP-binding"/>
    <property type="match status" value="1"/>
</dbReference>
<dbReference type="InterPro" id="IPR045851">
    <property type="entry name" value="AMP-bd_C_sf"/>
</dbReference>
<evidence type="ECO:0000256" key="1">
    <source>
        <dbReference type="SAM" id="MobiDB-lite"/>
    </source>
</evidence>
<evidence type="ECO:0000259" key="2">
    <source>
        <dbReference type="Pfam" id="PF00501"/>
    </source>
</evidence>
<gene>
    <name evidence="4" type="ORF">FHR36_007581</name>
</gene>
<dbReference type="Gene3D" id="3.30.300.30">
    <property type="match status" value="1"/>
</dbReference>
<dbReference type="InterPro" id="IPR010071">
    <property type="entry name" value="AA_adenyl_dom"/>
</dbReference>
<evidence type="ECO:0000313" key="4">
    <source>
        <dbReference type="EMBL" id="MCP2314380.1"/>
    </source>
</evidence>
<dbReference type="Gene3D" id="2.30.38.10">
    <property type="entry name" value="Luciferase, Domain 3"/>
    <property type="match status" value="1"/>
</dbReference>
<dbReference type="EMBL" id="JAMZDX010000009">
    <property type="protein sequence ID" value="MCP2314380.1"/>
    <property type="molecule type" value="Genomic_DNA"/>
</dbReference>
<dbReference type="CDD" id="cd05930">
    <property type="entry name" value="A_NRPS"/>
    <property type="match status" value="1"/>
</dbReference>
<dbReference type="PANTHER" id="PTHR45527:SF1">
    <property type="entry name" value="FATTY ACID SYNTHASE"/>
    <property type="match status" value="1"/>
</dbReference>
<dbReference type="PANTHER" id="PTHR45527">
    <property type="entry name" value="NONRIBOSOMAL PEPTIDE SYNTHETASE"/>
    <property type="match status" value="1"/>
</dbReference>
<dbReference type="SUPFAM" id="SSF56801">
    <property type="entry name" value="Acetyl-CoA synthetase-like"/>
    <property type="match status" value="1"/>
</dbReference>
<dbReference type="Gene3D" id="3.40.50.980">
    <property type="match status" value="2"/>
</dbReference>
<feature type="region of interest" description="Disordered" evidence="1">
    <location>
        <begin position="1"/>
        <end position="24"/>
    </location>
</feature>
<accession>A0ABT1JAB0</accession>
<keyword evidence="5" id="KW-1185">Reference proteome</keyword>
<evidence type="ECO:0000259" key="3">
    <source>
        <dbReference type="Pfam" id="PF13193"/>
    </source>
</evidence>
<dbReference type="PROSITE" id="PS00455">
    <property type="entry name" value="AMP_BINDING"/>
    <property type="match status" value="1"/>
</dbReference>
<dbReference type="InterPro" id="IPR025110">
    <property type="entry name" value="AMP-bd_C"/>
</dbReference>
<dbReference type="InterPro" id="IPR000873">
    <property type="entry name" value="AMP-dep_synth/lig_dom"/>
</dbReference>
<dbReference type="RefSeq" id="WP_253804698.1">
    <property type="nucleotide sequence ID" value="NZ_JAMZDX010000009.1"/>
</dbReference>
<protein>
    <submittedName>
        <fullName evidence="4">Amino acid adenylation domain-containing protein</fullName>
    </submittedName>
</protein>
<reference evidence="4 5" key="1">
    <citation type="submission" date="2022-06" db="EMBL/GenBank/DDBJ databases">
        <title>Sequencing the genomes of 1000 actinobacteria strains.</title>
        <authorList>
            <person name="Klenk H.-P."/>
        </authorList>
    </citation>
    <scope>NUCLEOTIDE SEQUENCE [LARGE SCALE GENOMIC DNA]</scope>
    <source>
        <strain evidence="4 5">DSM 41656</strain>
    </source>
</reference>
<dbReference type="Proteomes" id="UP001206483">
    <property type="component" value="Unassembled WGS sequence"/>
</dbReference>
<sequence length="720" mass="76374">MTGEDFRLPSAWRRTDPDQRPGGRTEVHYADLAAALELLGDPLAVAAAAHARVLNTLVEESAFRTDLLLGAAPGDIRALDLAPGTARTWRALVAHARRALDAPAPPAAERDPALLADRVLFAAEAAVLDKPDTARGHGLRVGLADGALVLVAGGFLAAAELDRLAALYRRVLERMAAAPDGDALAAVLTEGELHAVLRRWALGRSVTRESADVLELFRRQAARTPDAPAVRAEGRTTSYRELDERSTRIAHHLLARGARPEQPVGVCLRRGPDLLPVLLGVWKSGAPYLPLDADLPTARLRHMVERAGSALVVTHTEHLPALGAFDGVGYVLLDRDGPAIDARPTAPVQVEVGPAHLAYVIYTSGSTGEPKGVMVHHAGLANYVLWTALEYAARGTGGSPHFSSIGFDLGVPSLFTPLVVGQRVDLLPDPLDPADLGALLAEGGPYSFVKMTPGHLNMLSTDLEPEEAHGLAGLVIAAGDAFPAELARRWGDLAGPGGTPVATEYGPTEITVGNSGQVITRLPDDGLIPLGLPIPNTTMYVLDHRLEPVPDGVPGEVYVGGTGVARGYLGAPELTAERFRPDPYGVPGARLYRTGDRGRWRGGQLEFLGRTDHQVKIRGYRVEPGEVRGALQRRPQIGEAVVFAYPGPGGAQRLAAFVVPAPGHTVDPAAVRADLARDLPAYLVPADLLVVDEIPLTANGKVDTRGLRARIPSTQESRNR</sequence>
<feature type="domain" description="AMP-binding enzyme C-terminal" evidence="3">
    <location>
        <begin position="630"/>
        <end position="701"/>
    </location>
</feature>
<organism evidence="4 5">
    <name type="scientific">Kitasatospora paracochleata</name>
    <dbReference type="NCBI Taxonomy" id="58354"/>
    <lineage>
        <taxon>Bacteria</taxon>
        <taxon>Bacillati</taxon>
        <taxon>Actinomycetota</taxon>
        <taxon>Actinomycetes</taxon>
        <taxon>Kitasatosporales</taxon>
        <taxon>Streptomycetaceae</taxon>
        <taxon>Kitasatospora</taxon>
    </lineage>
</organism>
<evidence type="ECO:0000313" key="5">
    <source>
        <dbReference type="Proteomes" id="UP001206483"/>
    </source>
</evidence>
<dbReference type="Pfam" id="PF13193">
    <property type="entry name" value="AMP-binding_C"/>
    <property type="match status" value="1"/>
</dbReference>
<dbReference type="NCBIfam" id="TIGR01733">
    <property type="entry name" value="AA-adenyl-dom"/>
    <property type="match status" value="1"/>
</dbReference>
<dbReference type="InterPro" id="IPR020845">
    <property type="entry name" value="AMP-binding_CS"/>
</dbReference>
<name>A0ABT1JAB0_9ACTN</name>